<dbReference type="RefSeq" id="WP_074490230.1">
    <property type="nucleotide sequence ID" value="NZ_FPAM01000006.1"/>
</dbReference>
<dbReference type="Proteomes" id="UP000186720">
    <property type="component" value="Unassembled WGS sequence"/>
</dbReference>
<sequence length="282" mass="31698">MIAVVYSGSHIADWRLSSKGKTIASFKTSSINPQFNDEKHILQLLNKNINLIHHAEEVKRLYFFSAGASTAELKDLINKSMSAFFKFAKISVEHDMLAAAIACCKNSPGIVCICGSGSNAAWYDGKKLKPNNYGLGYILADEGSANWLGRQLIKAFMNETLPENLKKKFEHRYDADRKTILEKVYRLRQPALFLSSFTDFYTENHADPYIKNKIKQGFELLIDTYLLPLQNEYPGTPVHFTGSVAAIFQEELREATAAAGIEAGNIIREPINNLLTYYSNKN</sequence>
<dbReference type="STRING" id="1302689.RG47T_3112"/>
<dbReference type="OrthoDB" id="871343at2"/>
<accession>A0A1Q6A0V5</accession>
<evidence type="ECO:0008006" key="3">
    <source>
        <dbReference type="Google" id="ProtNLM"/>
    </source>
</evidence>
<reference evidence="1 2" key="1">
    <citation type="submission" date="2016-11" db="EMBL/GenBank/DDBJ databases">
        <title>Whole Genome Sequencing of Mucilaginibacter polytrichastri RG4-7(T) isolated from the moss sample.</title>
        <authorList>
            <person name="Li Y."/>
        </authorList>
    </citation>
    <scope>NUCLEOTIDE SEQUENCE [LARGE SCALE GENOMIC DNA]</scope>
    <source>
        <strain evidence="1 2">RG4-7</strain>
    </source>
</reference>
<organism evidence="1 2">
    <name type="scientific">Mucilaginibacter polytrichastri</name>
    <dbReference type="NCBI Taxonomy" id="1302689"/>
    <lineage>
        <taxon>Bacteria</taxon>
        <taxon>Pseudomonadati</taxon>
        <taxon>Bacteroidota</taxon>
        <taxon>Sphingobacteriia</taxon>
        <taxon>Sphingobacteriales</taxon>
        <taxon>Sphingobacteriaceae</taxon>
        <taxon>Mucilaginibacter</taxon>
    </lineage>
</organism>
<dbReference type="CDD" id="cd24079">
    <property type="entry name" value="ASKHA_NBD_PG1100-like"/>
    <property type="match status" value="1"/>
</dbReference>
<dbReference type="InterPro" id="IPR052519">
    <property type="entry name" value="Euk-type_GlcNAc_Kinase"/>
</dbReference>
<evidence type="ECO:0000313" key="2">
    <source>
        <dbReference type="Proteomes" id="UP000186720"/>
    </source>
</evidence>
<proteinExistence type="predicted"/>
<dbReference type="PANTHER" id="PTHR43190">
    <property type="entry name" value="N-ACETYL-D-GLUCOSAMINE KINASE"/>
    <property type="match status" value="1"/>
</dbReference>
<keyword evidence="2" id="KW-1185">Reference proteome</keyword>
<dbReference type="EMBL" id="MPPL01000001">
    <property type="protein sequence ID" value="OKS87650.1"/>
    <property type="molecule type" value="Genomic_DNA"/>
</dbReference>
<comment type="caution">
    <text evidence="1">The sequence shown here is derived from an EMBL/GenBank/DDBJ whole genome shotgun (WGS) entry which is preliminary data.</text>
</comment>
<evidence type="ECO:0000313" key="1">
    <source>
        <dbReference type="EMBL" id="OKS87650.1"/>
    </source>
</evidence>
<name>A0A1Q6A0V5_9SPHI</name>
<gene>
    <name evidence="1" type="ORF">RG47T_3112</name>
</gene>
<dbReference type="SUPFAM" id="SSF53067">
    <property type="entry name" value="Actin-like ATPase domain"/>
    <property type="match status" value="2"/>
</dbReference>
<dbReference type="Gene3D" id="3.30.420.40">
    <property type="match status" value="2"/>
</dbReference>
<dbReference type="InterPro" id="IPR043129">
    <property type="entry name" value="ATPase_NBD"/>
</dbReference>
<dbReference type="Gene3D" id="1.10.720.160">
    <property type="match status" value="1"/>
</dbReference>
<dbReference type="PANTHER" id="PTHR43190:SF3">
    <property type="entry name" value="N-ACETYL-D-GLUCOSAMINE KINASE"/>
    <property type="match status" value="1"/>
</dbReference>
<dbReference type="AlphaFoldDB" id="A0A1Q6A0V5"/>
<protein>
    <recommendedName>
        <fullName evidence="3">ATPase BadF/BadG/BcrA/BcrD type domain-containing protein</fullName>
    </recommendedName>
</protein>